<dbReference type="SUPFAM" id="SSF57850">
    <property type="entry name" value="RING/U-box"/>
    <property type="match status" value="1"/>
</dbReference>
<dbReference type="AlphaFoldDB" id="A0A078AEU0"/>
<dbReference type="InterPro" id="IPR058800">
    <property type="entry name" value="Znf-KKT2_KKT3"/>
</dbReference>
<name>A0A078AEU0_STYLE</name>
<dbReference type="EMBL" id="CCKQ01009311">
    <property type="protein sequence ID" value="CDW80789.1"/>
    <property type="molecule type" value="Genomic_DNA"/>
</dbReference>
<sequence length="338" mass="39085">MCYFSIIFKLKLGKKSKLKCSIDVARVDQVQSQQLEVIFYQWLQCLKTQSNTQHATYKIFYLPETTLRASLSIFSFLKQTGGLSKNYQCWNIIKVQMVEKYNMDSQLSFAYLDPDKYASQDMEMDNYFVCPICLGVVIDPQVCQHCDKAYCKSCLVENMQCANRCGSNQYRKIGRFAMNTLNAFPFKSVLQEKINLIEQKQQVNNDLPQLQGGLVVSHQGVIELVKCPDNHDMKKYSGNPYNNGSVKCDVCYSNDINDQKFFFRCIGNCNFDVCSSCYVLILFDQREIIEQIQESIQPKDKTSLFSSLKKPFDKHKTNVKLKDSMNKLNITKLMFSKQ</sequence>
<protein>
    <recommendedName>
        <fullName evidence="1">KKT2/KKT3 zinc finger domain-containing protein</fullName>
    </recommendedName>
</protein>
<evidence type="ECO:0000313" key="2">
    <source>
        <dbReference type="EMBL" id="CDW80789.1"/>
    </source>
</evidence>
<evidence type="ECO:0000259" key="1">
    <source>
        <dbReference type="Pfam" id="PF26235"/>
    </source>
</evidence>
<dbReference type="InParanoid" id="A0A078AEU0"/>
<gene>
    <name evidence="2" type="primary">Contig11707.g12522</name>
    <name evidence="2" type="ORF">STYLEM_9793</name>
</gene>
<dbReference type="Gene3D" id="3.30.40.10">
    <property type="entry name" value="Zinc/RING finger domain, C3HC4 (zinc finger)"/>
    <property type="match status" value="1"/>
</dbReference>
<dbReference type="Proteomes" id="UP000039865">
    <property type="component" value="Unassembled WGS sequence"/>
</dbReference>
<dbReference type="InterPro" id="IPR013083">
    <property type="entry name" value="Znf_RING/FYVE/PHD"/>
</dbReference>
<accession>A0A078AEU0</accession>
<feature type="domain" description="KKT2/KKT3 zinc finger" evidence="1">
    <location>
        <begin position="225"/>
        <end position="278"/>
    </location>
</feature>
<organism evidence="2 3">
    <name type="scientific">Stylonychia lemnae</name>
    <name type="common">Ciliate</name>
    <dbReference type="NCBI Taxonomy" id="5949"/>
    <lineage>
        <taxon>Eukaryota</taxon>
        <taxon>Sar</taxon>
        <taxon>Alveolata</taxon>
        <taxon>Ciliophora</taxon>
        <taxon>Intramacronucleata</taxon>
        <taxon>Spirotrichea</taxon>
        <taxon>Stichotrichia</taxon>
        <taxon>Sporadotrichida</taxon>
        <taxon>Oxytrichidae</taxon>
        <taxon>Stylonychinae</taxon>
        <taxon>Stylonychia</taxon>
    </lineage>
</organism>
<keyword evidence="3" id="KW-1185">Reference proteome</keyword>
<evidence type="ECO:0000313" key="3">
    <source>
        <dbReference type="Proteomes" id="UP000039865"/>
    </source>
</evidence>
<dbReference type="OrthoDB" id="303352at2759"/>
<reference evidence="2 3" key="1">
    <citation type="submission" date="2014-06" db="EMBL/GenBank/DDBJ databases">
        <authorList>
            <person name="Swart Estienne"/>
        </authorList>
    </citation>
    <scope>NUCLEOTIDE SEQUENCE [LARGE SCALE GENOMIC DNA]</scope>
    <source>
        <strain evidence="2 3">130c</strain>
    </source>
</reference>
<dbReference type="Pfam" id="PF26235">
    <property type="entry name" value="zf-KKT2_KKT3"/>
    <property type="match status" value="1"/>
</dbReference>
<proteinExistence type="predicted"/>